<organism evidence="2 3">
    <name type="scientific">Knufia peltigerae</name>
    <dbReference type="NCBI Taxonomy" id="1002370"/>
    <lineage>
        <taxon>Eukaryota</taxon>
        <taxon>Fungi</taxon>
        <taxon>Dikarya</taxon>
        <taxon>Ascomycota</taxon>
        <taxon>Pezizomycotina</taxon>
        <taxon>Eurotiomycetes</taxon>
        <taxon>Chaetothyriomycetidae</taxon>
        <taxon>Chaetothyriales</taxon>
        <taxon>Trichomeriaceae</taxon>
        <taxon>Knufia</taxon>
    </lineage>
</organism>
<dbReference type="AlphaFoldDB" id="A0AA38Y656"/>
<keyword evidence="3" id="KW-1185">Reference proteome</keyword>
<reference evidence="2" key="1">
    <citation type="submission" date="2022-10" db="EMBL/GenBank/DDBJ databases">
        <title>Culturing micro-colonial fungi from biological soil crusts in the Mojave desert and describing Neophaeococcomyces mojavensis, and introducing the new genera and species Taxawa tesnikishii.</title>
        <authorList>
            <person name="Kurbessoian T."/>
            <person name="Stajich J.E."/>
        </authorList>
    </citation>
    <scope>NUCLEOTIDE SEQUENCE</scope>
    <source>
        <strain evidence="2">TK_35</strain>
    </source>
</reference>
<protein>
    <recommendedName>
        <fullName evidence="1">Protein kinase domain-containing protein</fullName>
    </recommendedName>
</protein>
<evidence type="ECO:0000313" key="3">
    <source>
        <dbReference type="Proteomes" id="UP001172681"/>
    </source>
</evidence>
<accession>A0AA38Y656</accession>
<dbReference type="InterPro" id="IPR000719">
    <property type="entry name" value="Prot_kinase_dom"/>
</dbReference>
<feature type="domain" description="Protein kinase" evidence="1">
    <location>
        <begin position="18"/>
        <end position="267"/>
    </location>
</feature>
<dbReference type="InterPro" id="IPR011009">
    <property type="entry name" value="Kinase-like_dom_sf"/>
</dbReference>
<dbReference type="PROSITE" id="PS50011">
    <property type="entry name" value="PROTEIN_KINASE_DOM"/>
    <property type="match status" value="1"/>
</dbReference>
<dbReference type="SMART" id="SM00220">
    <property type="entry name" value="S_TKc"/>
    <property type="match status" value="1"/>
</dbReference>
<dbReference type="InterPro" id="IPR051681">
    <property type="entry name" value="Ser/Thr_Kinases-Pseudokinases"/>
</dbReference>
<dbReference type="SUPFAM" id="SSF56112">
    <property type="entry name" value="Protein kinase-like (PK-like)"/>
    <property type="match status" value="1"/>
</dbReference>
<sequence>MDLLLDAPNGLAYLDGTIVNQKVIGLGSTGLVIEQGRWAIKIPYVSREIIRGVDGLPDEVEPLTPEEGDYDDRIPLIEEIQCEKAIYRRLGNHHGIVRCHDLESTDPSIRMDRMSGDLRHFLDEQKRPTRQTQLRWFVTLAHTMAYIHEHRIIIADVRLDNLLLDDHLAIKFCDFAGSTLMPLEWDLHGTDDFGYSILIDIGQFGAVMYQVITGKKCKFELGEKESDSLLTGTRREDLPSTEGVWLGHIIENCWTMSFKSSNACRSP</sequence>
<dbReference type="Pfam" id="PF00069">
    <property type="entry name" value="Pkinase"/>
    <property type="match status" value="1"/>
</dbReference>
<proteinExistence type="predicted"/>
<dbReference type="Gene3D" id="1.10.510.10">
    <property type="entry name" value="Transferase(Phosphotransferase) domain 1"/>
    <property type="match status" value="1"/>
</dbReference>
<dbReference type="GO" id="GO:0005524">
    <property type="term" value="F:ATP binding"/>
    <property type="evidence" value="ECO:0007669"/>
    <property type="project" value="InterPro"/>
</dbReference>
<dbReference type="GO" id="GO:0004674">
    <property type="term" value="F:protein serine/threonine kinase activity"/>
    <property type="evidence" value="ECO:0007669"/>
    <property type="project" value="TreeGrafter"/>
</dbReference>
<evidence type="ECO:0000313" key="2">
    <source>
        <dbReference type="EMBL" id="KAJ9636953.1"/>
    </source>
</evidence>
<dbReference type="EMBL" id="JAPDRN010000027">
    <property type="protein sequence ID" value="KAJ9636953.1"/>
    <property type="molecule type" value="Genomic_DNA"/>
</dbReference>
<name>A0AA38Y656_9EURO</name>
<comment type="caution">
    <text evidence="2">The sequence shown here is derived from an EMBL/GenBank/DDBJ whole genome shotgun (WGS) entry which is preliminary data.</text>
</comment>
<evidence type="ECO:0000259" key="1">
    <source>
        <dbReference type="PROSITE" id="PS50011"/>
    </source>
</evidence>
<dbReference type="PANTHER" id="PTHR44329">
    <property type="entry name" value="SERINE/THREONINE-PROTEIN KINASE TNNI3K-RELATED"/>
    <property type="match status" value="1"/>
</dbReference>
<gene>
    <name evidence="2" type="ORF">H2204_005100</name>
</gene>
<dbReference type="Proteomes" id="UP001172681">
    <property type="component" value="Unassembled WGS sequence"/>
</dbReference>